<evidence type="ECO:0000313" key="1">
    <source>
        <dbReference type="EMBL" id="ETX27633.1"/>
    </source>
</evidence>
<dbReference type="EMBL" id="JAME01000029">
    <property type="protein sequence ID" value="ETX27633.1"/>
    <property type="molecule type" value="Genomic_DNA"/>
</dbReference>
<proteinExistence type="predicted"/>
<comment type="caution">
    <text evidence="1">The sequence shown here is derived from an EMBL/GenBank/DDBJ whole genome shotgun (WGS) entry which is preliminary data.</text>
</comment>
<dbReference type="AlphaFoldDB" id="X7F4I9"/>
<organism evidence="1 2">
    <name type="scientific">Roseivivax isoporae LMG 25204</name>
    <dbReference type="NCBI Taxonomy" id="1449351"/>
    <lineage>
        <taxon>Bacteria</taxon>
        <taxon>Pseudomonadati</taxon>
        <taxon>Pseudomonadota</taxon>
        <taxon>Alphaproteobacteria</taxon>
        <taxon>Rhodobacterales</taxon>
        <taxon>Roseobacteraceae</taxon>
        <taxon>Roseivivax</taxon>
    </lineage>
</organism>
<gene>
    <name evidence="1" type="ORF">RISW2_11860</name>
</gene>
<dbReference type="eggNOG" id="ENOG50314GK">
    <property type="taxonomic scope" value="Bacteria"/>
</dbReference>
<reference evidence="1 2" key="1">
    <citation type="submission" date="2014-01" db="EMBL/GenBank/DDBJ databases">
        <title>Roseivivax isoporae LMG 25204 Genome Sequencing.</title>
        <authorList>
            <person name="Lai Q."/>
            <person name="Li G."/>
            <person name="Shao Z."/>
        </authorList>
    </citation>
    <scope>NUCLEOTIDE SEQUENCE [LARGE SCALE GENOMIC DNA]</scope>
    <source>
        <strain evidence="1 2">LMG 25204</strain>
    </source>
</reference>
<accession>X7F4I9</accession>
<protein>
    <recommendedName>
        <fullName evidence="3">HPt domain-containing protein</fullName>
    </recommendedName>
</protein>
<evidence type="ECO:0008006" key="3">
    <source>
        <dbReference type="Google" id="ProtNLM"/>
    </source>
</evidence>
<dbReference type="OrthoDB" id="7873775at2"/>
<name>X7F4I9_9RHOB</name>
<dbReference type="Proteomes" id="UP000023430">
    <property type="component" value="Unassembled WGS sequence"/>
</dbReference>
<evidence type="ECO:0000313" key="2">
    <source>
        <dbReference type="Proteomes" id="UP000023430"/>
    </source>
</evidence>
<dbReference type="STRING" id="1449351.RISW2_11860"/>
<dbReference type="RefSeq" id="WP_043773395.1">
    <property type="nucleotide sequence ID" value="NZ_JAME01000029.1"/>
</dbReference>
<sequence>MEVVTFPAPDEAVRLDAERLRRLCRREDPRHAEEIVCRMMEEVALLLAEIERRWQDEDWMGMHLRLLELDARAETLGMVALSRTGTAVRTCLAGGDAVALSATLARLLRVGERSLMAVWDRQDLMP</sequence>
<keyword evidence="2" id="KW-1185">Reference proteome</keyword>